<dbReference type="EMBL" id="CP013729">
    <property type="protein sequence ID" value="ALV07341.1"/>
    <property type="molecule type" value="Genomic_DNA"/>
</dbReference>
<evidence type="ECO:0000313" key="1">
    <source>
        <dbReference type="EMBL" id="ALV07341.1"/>
    </source>
</evidence>
<dbReference type="AlphaFoldDB" id="A0A0U3MF19"/>
<keyword evidence="2" id="KW-1185">Reference proteome</keyword>
<dbReference type="Proteomes" id="UP000060699">
    <property type="component" value="Chromosome"/>
</dbReference>
<proteinExistence type="predicted"/>
<reference evidence="1 2" key="1">
    <citation type="submission" date="2015-12" db="EMBL/GenBank/DDBJ databases">
        <title>Complete genome of Roseateles depolymerans KCTC 42856.</title>
        <authorList>
            <person name="Kim K.M."/>
        </authorList>
    </citation>
    <scope>NUCLEOTIDE SEQUENCE [LARGE SCALE GENOMIC DNA]</scope>
    <source>
        <strain evidence="1 2">KCTC 42856</strain>
    </source>
</reference>
<sequence length="77" mass="7808">MTPIEQPAAMGAADTANAADTADAAGAASVADAAMLEDIVVRGPGGTFAVVGVATTVVVAIWFVFYFFVYLPRGTLQ</sequence>
<name>A0A0U3MF19_9BURK</name>
<gene>
    <name evidence="1" type="ORF">RD2015_2877</name>
</gene>
<accession>A0A0U3MF19</accession>
<organism evidence="1 2">
    <name type="scientific">Roseateles depolymerans</name>
    <dbReference type="NCBI Taxonomy" id="76731"/>
    <lineage>
        <taxon>Bacteria</taxon>
        <taxon>Pseudomonadati</taxon>
        <taxon>Pseudomonadota</taxon>
        <taxon>Betaproteobacteria</taxon>
        <taxon>Burkholderiales</taxon>
        <taxon>Sphaerotilaceae</taxon>
        <taxon>Roseateles</taxon>
    </lineage>
</organism>
<dbReference type="RefSeq" id="WP_058935466.1">
    <property type="nucleotide sequence ID" value="NZ_CP013729.1"/>
</dbReference>
<protein>
    <submittedName>
        <fullName evidence="1">Uncharacterized protein</fullName>
    </submittedName>
</protein>
<dbReference type="KEGG" id="rdp:RD2015_2877"/>
<dbReference type="STRING" id="76731.RD2015_2877"/>
<evidence type="ECO:0000313" key="2">
    <source>
        <dbReference type="Proteomes" id="UP000060699"/>
    </source>
</evidence>